<dbReference type="RefSeq" id="WP_151537985.1">
    <property type="nucleotide sequence ID" value="NZ_WBMR01000002.1"/>
</dbReference>
<evidence type="ECO:0008006" key="3">
    <source>
        <dbReference type="Google" id="ProtNLM"/>
    </source>
</evidence>
<gene>
    <name evidence="1" type="ORF">F9B16_01555</name>
</gene>
<sequence>MNPGDRAGKAAGPGGLPADPIARDLEKAFASDPGFGDSGYIRDRLRHSYLRRLERISATIPAAARLHRELAGTDIEKCDLFDDPVLRCAIQHAFARIANGSARGLPLEHCAALLESIGDTGARPTLTGAQPLRAADFGGAVWREDAPDDAFGHAFRLLVRNEYEGSLCTPGEAETAVLEDAVRLLGELLPMLARSALSHTHLIAVFPPEGAWKGKASSSQFQLSGVIFLNRAKLRNPWWTAEHLLHESLHQKLYDIRRGHALLRPAAGAARIRSLWNTPGTGEHNLWNTDRALAAFHVYVQIALLARVAERSPAALDRTYGPRTAAPRMIDTGRALARAHYLGEQLQDRQDLGPAGTVMVEWLLALLDELDPAPPPPGSFVHLLLDRYRKEARLTGRAGPAGGTGHLTALAIEELDVARHILSALPGADGGPSIQVRWPAGELGGHFREVREHIAGTLSDACADGFTLAGPSSRADGLARMMIERSSRRLGALPSR</sequence>
<dbReference type="OrthoDB" id="6026908at2"/>
<accession>A0A6L3W8N7</accession>
<reference evidence="1 2" key="1">
    <citation type="submission" date="2019-09" db="EMBL/GenBank/DDBJ databases">
        <title>Actinomadura physcomitrii sp. nov., a novel actinomycete isolated from moss [Physcomitrium sphaericum (Ludw) Fuernr].</title>
        <authorList>
            <person name="Liu C."/>
            <person name="Zhuang X."/>
        </authorList>
    </citation>
    <scope>NUCLEOTIDE SEQUENCE [LARGE SCALE GENOMIC DNA]</scope>
    <source>
        <strain evidence="1 2">CYP1-1B</strain>
    </source>
</reference>
<dbReference type="Proteomes" id="UP000483004">
    <property type="component" value="Unassembled WGS sequence"/>
</dbReference>
<dbReference type="EMBL" id="WBMR01000002">
    <property type="protein sequence ID" value="KAB2389957.1"/>
    <property type="molecule type" value="Genomic_DNA"/>
</dbReference>
<proteinExistence type="predicted"/>
<name>A0A6L3W8N7_9ACTN</name>
<comment type="caution">
    <text evidence="1">The sequence shown here is derived from an EMBL/GenBank/DDBJ whole genome shotgun (WGS) entry which is preliminary data.</text>
</comment>
<protein>
    <recommendedName>
        <fullName evidence="3">HEXXH motif domain-containing protein</fullName>
    </recommendedName>
</protein>
<evidence type="ECO:0000313" key="2">
    <source>
        <dbReference type="Proteomes" id="UP000483004"/>
    </source>
</evidence>
<dbReference type="NCBIfam" id="TIGR04267">
    <property type="entry name" value="mod_HExxH"/>
    <property type="match status" value="1"/>
</dbReference>
<evidence type="ECO:0000313" key="1">
    <source>
        <dbReference type="EMBL" id="KAB2389957.1"/>
    </source>
</evidence>
<dbReference type="InterPro" id="IPR026337">
    <property type="entry name" value="AKG_HExxH"/>
</dbReference>
<organism evidence="1 2">
    <name type="scientific">Actinomadura montaniterrae</name>
    <dbReference type="NCBI Taxonomy" id="1803903"/>
    <lineage>
        <taxon>Bacteria</taxon>
        <taxon>Bacillati</taxon>
        <taxon>Actinomycetota</taxon>
        <taxon>Actinomycetes</taxon>
        <taxon>Streptosporangiales</taxon>
        <taxon>Thermomonosporaceae</taxon>
        <taxon>Actinomadura</taxon>
    </lineage>
</organism>
<dbReference type="AlphaFoldDB" id="A0A6L3W8N7"/>
<keyword evidence="2" id="KW-1185">Reference proteome</keyword>